<proteinExistence type="predicted"/>
<sequence>MRVQAPTAHTPLIGYDWPDTGGRVMGVGEFATIAGVRALVMNHLYPDDGSVSEREFAAAAANDFAGPIHVSDDLDVIDVSAMLEPTTPCTGTARG</sequence>
<dbReference type="Proteomes" id="UP000199529">
    <property type="component" value="Unassembled WGS sequence"/>
</dbReference>
<accession>A0A1H3TF10</accession>
<evidence type="ECO:0000313" key="1">
    <source>
        <dbReference type="EMBL" id="SDZ48478.1"/>
    </source>
</evidence>
<keyword evidence="2" id="KW-1185">Reference proteome</keyword>
<evidence type="ECO:0000313" key="2">
    <source>
        <dbReference type="Proteomes" id="UP000199529"/>
    </source>
</evidence>
<reference evidence="2" key="1">
    <citation type="submission" date="2016-10" db="EMBL/GenBank/DDBJ databases">
        <authorList>
            <person name="Varghese N."/>
            <person name="Submissions S."/>
        </authorList>
    </citation>
    <scope>NUCLEOTIDE SEQUENCE [LARGE SCALE GENOMIC DNA]</scope>
    <source>
        <strain evidence="2">CGMCC 4.3530</strain>
    </source>
</reference>
<name>A0A1H3TF10_9PSEU</name>
<protein>
    <submittedName>
        <fullName evidence="1">Uncharacterized protein</fullName>
    </submittedName>
</protein>
<gene>
    <name evidence="1" type="ORF">SAMN05216215_10815</name>
</gene>
<dbReference type="EMBL" id="FNOK01000081">
    <property type="protein sequence ID" value="SDZ48478.1"/>
    <property type="molecule type" value="Genomic_DNA"/>
</dbReference>
<dbReference type="AlphaFoldDB" id="A0A1H3TF10"/>
<organism evidence="1 2">
    <name type="scientific">Saccharopolyspora shandongensis</name>
    <dbReference type="NCBI Taxonomy" id="418495"/>
    <lineage>
        <taxon>Bacteria</taxon>
        <taxon>Bacillati</taxon>
        <taxon>Actinomycetota</taxon>
        <taxon>Actinomycetes</taxon>
        <taxon>Pseudonocardiales</taxon>
        <taxon>Pseudonocardiaceae</taxon>
        <taxon>Saccharopolyspora</taxon>
    </lineage>
</organism>